<feature type="domain" description="C2H2-type" evidence="6">
    <location>
        <begin position="1"/>
        <end position="20"/>
    </location>
</feature>
<sequence length="56" mass="6348">SFRQSSDLVKHKRTHSGEKPYKCGHCGKSFVWSSSLSCHRHVHDGEKPYKCGECGK</sequence>
<dbReference type="GO" id="GO:0005634">
    <property type="term" value="C:nucleus"/>
    <property type="evidence" value="ECO:0007669"/>
    <property type="project" value="TreeGrafter"/>
</dbReference>
<dbReference type="InterPro" id="IPR036236">
    <property type="entry name" value="Znf_C2H2_sf"/>
</dbReference>
<dbReference type="GO" id="GO:0000981">
    <property type="term" value="F:DNA-binding transcription factor activity, RNA polymerase II-specific"/>
    <property type="evidence" value="ECO:0007669"/>
    <property type="project" value="TreeGrafter"/>
</dbReference>
<keyword evidence="8" id="KW-1185">Reference proteome</keyword>
<dbReference type="AlphaFoldDB" id="A0A7L4CR06"/>
<accession>A0A7L4CR06</accession>
<keyword evidence="3 5" id="KW-0863">Zinc-finger</keyword>
<dbReference type="GO" id="GO:0008270">
    <property type="term" value="F:zinc ion binding"/>
    <property type="evidence" value="ECO:0007669"/>
    <property type="project" value="UniProtKB-KW"/>
</dbReference>
<evidence type="ECO:0000313" key="8">
    <source>
        <dbReference type="Proteomes" id="UP000551823"/>
    </source>
</evidence>
<feature type="non-terminal residue" evidence="7">
    <location>
        <position position="1"/>
    </location>
</feature>
<dbReference type="PANTHER" id="PTHR14196">
    <property type="entry name" value="ODD-SKIPPED - RELATED"/>
    <property type="match status" value="1"/>
</dbReference>
<dbReference type="PROSITE" id="PS50157">
    <property type="entry name" value="ZINC_FINGER_C2H2_2"/>
    <property type="match status" value="2"/>
</dbReference>
<dbReference type="FunFam" id="3.30.160.60:FF:002343">
    <property type="entry name" value="Zinc finger protein 33A"/>
    <property type="match status" value="1"/>
</dbReference>
<feature type="non-terminal residue" evidence="7">
    <location>
        <position position="56"/>
    </location>
</feature>
<dbReference type="SUPFAM" id="SSF57667">
    <property type="entry name" value="beta-beta-alpha zinc fingers"/>
    <property type="match status" value="1"/>
</dbReference>
<evidence type="ECO:0000256" key="2">
    <source>
        <dbReference type="ARBA" id="ARBA00022737"/>
    </source>
</evidence>
<protein>
    <submittedName>
        <fullName evidence="7">ZN836 protein</fullName>
    </submittedName>
</protein>
<keyword evidence="2" id="KW-0677">Repeat</keyword>
<dbReference type="PANTHER" id="PTHR14196:SF12">
    <property type="entry name" value="ZINC FINGER PROTEIN 208-LIKE"/>
    <property type="match status" value="1"/>
</dbReference>
<feature type="domain" description="C2H2-type" evidence="6">
    <location>
        <begin position="21"/>
        <end position="48"/>
    </location>
</feature>
<organism evidence="7 8">
    <name type="scientific">Nyctiprogne leucopyga</name>
    <dbReference type="NCBI Taxonomy" id="382315"/>
    <lineage>
        <taxon>Eukaryota</taxon>
        <taxon>Metazoa</taxon>
        <taxon>Chordata</taxon>
        <taxon>Craniata</taxon>
        <taxon>Vertebrata</taxon>
        <taxon>Euteleostomi</taxon>
        <taxon>Archelosauria</taxon>
        <taxon>Archosauria</taxon>
        <taxon>Dinosauria</taxon>
        <taxon>Saurischia</taxon>
        <taxon>Theropoda</taxon>
        <taxon>Coelurosauria</taxon>
        <taxon>Aves</taxon>
        <taxon>Neognathae</taxon>
        <taxon>Neoaves</taxon>
        <taxon>Strisores</taxon>
        <taxon>Caprimulgiformes</taxon>
        <taxon>Caprimulgidae</taxon>
        <taxon>Chordeilinae</taxon>
        <taxon>Nyctiprogne</taxon>
    </lineage>
</organism>
<dbReference type="EMBL" id="VZZU01011505">
    <property type="protein sequence ID" value="NXW52596.1"/>
    <property type="molecule type" value="Genomic_DNA"/>
</dbReference>
<keyword evidence="4" id="KW-0862">Zinc</keyword>
<evidence type="ECO:0000313" key="7">
    <source>
        <dbReference type="EMBL" id="NXW52596.1"/>
    </source>
</evidence>
<evidence type="ECO:0000256" key="4">
    <source>
        <dbReference type="ARBA" id="ARBA00022833"/>
    </source>
</evidence>
<proteinExistence type="predicted"/>
<dbReference type="InterPro" id="IPR050717">
    <property type="entry name" value="C2H2-ZF_Transcription_Reg"/>
</dbReference>
<evidence type="ECO:0000256" key="1">
    <source>
        <dbReference type="ARBA" id="ARBA00022723"/>
    </source>
</evidence>
<dbReference type="GO" id="GO:0000977">
    <property type="term" value="F:RNA polymerase II transcription regulatory region sequence-specific DNA binding"/>
    <property type="evidence" value="ECO:0007669"/>
    <property type="project" value="TreeGrafter"/>
</dbReference>
<gene>
    <name evidence="7" type="primary">Znf836</name>
    <name evidence="7" type="ORF">NYCLEU_R00006</name>
</gene>
<dbReference type="Gene3D" id="3.30.160.60">
    <property type="entry name" value="Classic Zinc Finger"/>
    <property type="match status" value="2"/>
</dbReference>
<keyword evidence="1" id="KW-0479">Metal-binding</keyword>
<evidence type="ECO:0000259" key="6">
    <source>
        <dbReference type="PROSITE" id="PS50157"/>
    </source>
</evidence>
<evidence type="ECO:0000256" key="5">
    <source>
        <dbReference type="PROSITE-ProRule" id="PRU00042"/>
    </source>
</evidence>
<dbReference type="PROSITE" id="PS00028">
    <property type="entry name" value="ZINC_FINGER_C2H2_1"/>
    <property type="match status" value="1"/>
</dbReference>
<comment type="caution">
    <text evidence="7">The sequence shown here is derived from an EMBL/GenBank/DDBJ whole genome shotgun (WGS) entry which is preliminary data.</text>
</comment>
<dbReference type="Proteomes" id="UP000551823">
    <property type="component" value="Unassembled WGS sequence"/>
</dbReference>
<name>A0A7L4CR06_9AVES</name>
<evidence type="ECO:0000256" key="3">
    <source>
        <dbReference type="ARBA" id="ARBA00022771"/>
    </source>
</evidence>
<reference evidence="7 8" key="1">
    <citation type="submission" date="2019-09" db="EMBL/GenBank/DDBJ databases">
        <title>Bird 10,000 Genomes (B10K) Project - Family phase.</title>
        <authorList>
            <person name="Zhang G."/>
        </authorList>
    </citation>
    <scope>NUCLEOTIDE SEQUENCE [LARGE SCALE GENOMIC DNA]</scope>
    <source>
        <strain evidence="7">B10K-DU-005-01</strain>
    </source>
</reference>
<dbReference type="InterPro" id="IPR013087">
    <property type="entry name" value="Znf_C2H2_type"/>
</dbReference>